<organism evidence="2 3">
    <name type="scientific">Eschrichtius robustus</name>
    <name type="common">California gray whale</name>
    <name type="synonym">Eschrichtius gibbosus</name>
    <dbReference type="NCBI Taxonomy" id="9764"/>
    <lineage>
        <taxon>Eukaryota</taxon>
        <taxon>Metazoa</taxon>
        <taxon>Chordata</taxon>
        <taxon>Craniata</taxon>
        <taxon>Vertebrata</taxon>
        <taxon>Euteleostomi</taxon>
        <taxon>Mammalia</taxon>
        <taxon>Eutheria</taxon>
        <taxon>Laurasiatheria</taxon>
        <taxon>Artiodactyla</taxon>
        <taxon>Whippomorpha</taxon>
        <taxon>Cetacea</taxon>
        <taxon>Mysticeti</taxon>
        <taxon>Eschrichtiidae</taxon>
        <taxon>Eschrichtius</taxon>
    </lineage>
</organism>
<feature type="compositionally biased region" description="Polar residues" evidence="1">
    <location>
        <begin position="54"/>
        <end position="68"/>
    </location>
</feature>
<keyword evidence="3" id="KW-1185">Reference proteome</keyword>
<feature type="region of interest" description="Disordered" evidence="1">
    <location>
        <begin position="49"/>
        <end position="72"/>
    </location>
</feature>
<name>A0AB34HAJ6_ESCRO</name>
<feature type="region of interest" description="Disordered" evidence="1">
    <location>
        <begin position="104"/>
        <end position="136"/>
    </location>
</feature>
<reference evidence="2 3" key="1">
    <citation type="submission" date="2022-11" db="EMBL/GenBank/DDBJ databases">
        <title>Whole genome sequence of Eschrichtius robustus ER-17-0199.</title>
        <authorList>
            <person name="Bruniche-Olsen A."/>
            <person name="Black A.N."/>
            <person name="Fields C.J."/>
            <person name="Walden K."/>
            <person name="Dewoody J.A."/>
        </authorList>
    </citation>
    <scope>NUCLEOTIDE SEQUENCE [LARGE SCALE GENOMIC DNA]</scope>
    <source>
        <strain evidence="2">ER-17-0199</strain>
        <tissue evidence="2">Blubber</tissue>
    </source>
</reference>
<sequence>MLPVTAVVNVSPEGFRPQGLGQTVSPGRPCPLGPCPLWSSRLGGPWRPVGGHGCSSTSHSAQDGSTESDPALLSAPQRATRPSCLQCWGAGWVSEWALGVPGAPHTVRRGERRGQGRAAQSVTADTMVGPPRGVPGTGSLYSSRKCSRCGGVVPASVSYCCVTATSELRGCKLHTLACASAICVGFGGRHEVQEAPVLTGLGGGGCLPLPARGSPPGPQQGPRGWNQKLPAFLTSHGPFRRIL</sequence>
<gene>
    <name evidence="2" type="ORF">J1605_022500</name>
</gene>
<accession>A0AB34HAJ6</accession>
<evidence type="ECO:0000256" key="1">
    <source>
        <dbReference type="SAM" id="MobiDB-lite"/>
    </source>
</evidence>
<dbReference type="Proteomes" id="UP001159641">
    <property type="component" value="Unassembled WGS sequence"/>
</dbReference>
<proteinExistence type="predicted"/>
<evidence type="ECO:0000313" key="3">
    <source>
        <dbReference type="Proteomes" id="UP001159641"/>
    </source>
</evidence>
<dbReference type="AlphaFoldDB" id="A0AB34HAJ6"/>
<protein>
    <submittedName>
        <fullName evidence="2">Uncharacterized protein</fullName>
    </submittedName>
</protein>
<evidence type="ECO:0000313" key="2">
    <source>
        <dbReference type="EMBL" id="KAJ8788442.1"/>
    </source>
</evidence>
<dbReference type="EMBL" id="JAIQCJ010001608">
    <property type="protein sequence ID" value="KAJ8788442.1"/>
    <property type="molecule type" value="Genomic_DNA"/>
</dbReference>
<comment type="caution">
    <text evidence="2">The sequence shown here is derived from an EMBL/GenBank/DDBJ whole genome shotgun (WGS) entry which is preliminary data.</text>
</comment>